<protein>
    <submittedName>
        <fullName evidence="1">Uncharacterized protein</fullName>
    </submittedName>
</protein>
<dbReference type="AlphaFoldDB" id="A0AAV5CP31"/>
<gene>
    <name evidence="1" type="primary">ga16770</name>
    <name evidence="1" type="ORF">PR202_ga16770</name>
</gene>
<proteinExistence type="predicted"/>
<comment type="caution">
    <text evidence="1">The sequence shown here is derived from an EMBL/GenBank/DDBJ whole genome shotgun (WGS) entry which is preliminary data.</text>
</comment>
<accession>A0AAV5CP31</accession>
<sequence length="176" mass="18712">MPSPPPLLREPSSSLILDPRSLLLLSKNITITVFYGNTIISWVLHPLVSVCGGGEGGHVCTPRWFPGMRSGASCIGEGIVPATPPPPHAPLPQPTVSVPAAATAGILEALRDNTQGRRQSLRDWGWDLGRSRRRRGAEGKEIEGEAEERLLSACCWCAAAGGAEVTGMRGQAAEWN</sequence>
<evidence type="ECO:0000313" key="1">
    <source>
        <dbReference type="EMBL" id="GJM99649.1"/>
    </source>
</evidence>
<evidence type="ECO:0000313" key="2">
    <source>
        <dbReference type="Proteomes" id="UP001054889"/>
    </source>
</evidence>
<keyword evidence="2" id="KW-1185">Reference proteome</keyword>
<reference evidence="1" key="1">
    <citation type="journal article" date="2018" name="DNA Res.">
        <title>Multiple hybrid de novo genome assembly of finger millet, an orphan allotetraploid crop.</title>
        <authorList>
            <person name="Hatakeyama M."/>
            <person name="Aluri S."/>
            <person name="Balachadran M.T."/>
            <person name="Sivarajan S.R."/>
            <person name="Patrignani A."/>
            <person name="Gruter S."/>
            <person name="Poveda L."/>
            <person name="Shimizu-Inatsugi R."/>
            <person name="Baeten J."/>
            <person name="Francoijs K.J."/>
            <person name="Nataraja K.N."/>
            <person name="Reddy Y.A.N."/>
            <person name="Phadnis S."/>
            <person name="Ravikumar R.L."/>
            <person name="Schlapbach R."/>
            <person name="Sreeman S.M."/>
            <person name="Shimizu K.K."/>
        </authorList>
    </citation>
    <scope>NUCLEOTIDE SEQUENCE</scope>
</reference>
<dbReference type="Proteomes" id="UP001054889">
    <property type="component" value="Unassembled WGS sequence"/>
</dbReference>
<name>A0AAV5CP31_ELECO</name>
<dbReference type="EMBL" id="BQKI01000007">
    <property type="protein sequence ID" value="GJM99649.1"/>
    <property type="molecule type" value="Genomic_DNA"/>
</dbReference>
<organism evidence="1 2">
    <name type="scientific">Eleusine coracana subsp. coracana</name>
    <dbReference type="NCBI Taxonomy" id="191504"/>
    <lineage>
        <taxon>Eukaryota</taxon>
        <taxon>Viridiplantae</taxon>
        <taxon>Streptophyta</taxon>
        <taxon>Embryophyta</taxon>
        <taxon>Tracheophyta</taxon>
        <taxon>Spermatophyta</taxon>
        <taxon>Magnoliopsida</taxon>
        <taxon>Liliopsida</taxon>
        <taxon>Poales</taxon>
        <taxon>Poaceae</taxon>
        <taxon>PACMAD clade</taxon>
        <taxon>Chloridoideae</taxon>
        <taxon>Cynodonteae</taxon>
        <taxon>Eleusininae</taxon>
        <taxon>Eleusine</taxon>
    </lineage>
</organism>
<reference evidence="1" key="2">
    <citation type="submission" date="2021-12" db="EMBL/GenBank/DDBJ databases">
        <title>Resequencing data analysis of finger millet.</title>
        <authorList>
            <person name="Hatakeyama M."/>
            <person name="Aluri S."/>
            <person name="Balachadran M.T."/>
            <person name="Sivarajan S.R."/>
            <person name="Poveda L."/>
            <person name="Shimizu-Inatsugi R."/>
            <person name="Schlapbach R."/>
            <person name="Sreeman S.M."/>
            <person name="Shimizu K.K."/>
        </authorList>
    </citation>
    <scope>NUCLEOTIDE SEQUENCE</scope>
</reference>